<feature type="domain" description="4'-phosphopantetheinyl transferase N-terminal" evidence="15">
    <location>
        <begin position="40"/>
        <end position="102"/>
    </location>
</feature>
<feature type="binding site" evidence="12">
    <location>
        <begin position="92"/>
        <end position="93"/>
    </location>
    <ligand>
        <name>CoA</name>
        <dbReference type="ChEBI" id="CHEBI:57287"/>
    </ligand>
</feature>
<evidence type="ECO:0000256" key="6">
    <source>
        <dbReference type="ARBA" id="ARBA00022679"/>
    </source>
</evidence>
<evidence type="ECO:0000256" key="2">
    <source>
        <dbReference type="ARBA" id="ARBA00004993"/>
    </source>
</evidence>
<comment type="caution">
    <text evidence="16">The sequence shown here is derived from an EMBL/GenBank/DDBJ whole genome shotgun (WGS) entry which is preliminary data.</text>
</comment>
<name>A0A9X2W5X7_9ENTR</name>
<dbReference type="PANTHER" id="PTHR38096:SF1">
    <property type="entry name" value="ENTEROBACTIN SYNTHASE COMPONENT D"/>
    <property type="match status" value="1"/>
</dbReference>
<keyword evidence="7" id="KW-0259">Enterobactin biosynthesis</keyword>
<feature type="binding site" evidence="13">
    <location>
        <position position="117"/>
    </location>
    <ligand>
        <name>Mg(2+)</name>
        <dbReference type="ChEBI" id="CHEBI:18420"/>
    </ligand>
</feature>
<dbReference type="SUPFAM" id="SSF56214">
    <property type="entry name" value="4'-phosphopantetheinyl transferase"/>
    <property type="match status" value="1"/>
</dbReference>
<evidence type="ECO:0000256" key="5">
    <source>
        <dbReference type="ARBA" id="ARBA00019087"/>
    </source>
</evidence>
<feature type="binding site" evidence="12">
    <location>
        <position position="165"/>
    </location>
    <ligand>
        <name>CoA</name>
        <dbReference type="ChEBI" id="CHEBI:57287"/>
    </ligand>
</feature>
<feature type="domain" description="4'-phosphopantetheinyl transferase" evidence="14">
    <location>
        <begin position="112"/>
        <end position="198"/>
    </location>
</feature>
<dbReference type="GO" id="GO:0009239">
    <property type="term" value="P:enterobactin biosynthetic process"/>
    <property type="evidence" value="ECO:0007669"/>
    <property type="project" value="UniProtKB-KW"/>
</dbReference>
<evidence type="ECO:0000256" key="3">
    <source>
        <dbReference type="ARBA" id="ARBA00008342"/>
    </source>
</evidence>
<feature type="binding site" evidence="13">
    <location>
        <position position="116"/>
    </location>
    <ligand>
        <name>Mg(2+)</name>
        <dbReference type="ChEBI" id="CHEBI:18420"/>
    </ligand>
</feature>
<dbReference type="RefSeq" id="WP_271122463.1">
    <property type="nucleotide sequence ID" value="NZ_JALHAN010000062.1"/>
</dbReference>
<evidence type="ECO:0000256" key="4">
    <source>
        <dbReference type="ARBA" id="ARBA00011503"/>
    </source>
</evidence>
<evidence type="ECO:0000256" key="9">
    <source>
        <dbReference type="ARBA" id="ARBA00031996"/>
    </source>
</evidence>
<evidence type="ECO:0000313" key="16">
    <source>
        <dbReference type="EMBL" id="MCT4701633.1"/>
    </source>
</evidence>
<comment type="cofactor">
    <cofactor evidence="13">
        <name>Mg(2+)</name>
        <dbReference type="ChEBI" id="CHEBI:18420"/>
    </cofactor>
</comment>
<dbReference type="PANTHER" id="PTHR38096">
    <property type="entry name" value="ENTEROBACTIN SYNTHASE COMPONENT D"/>
    <property type="match status" value="1"/>
</dbReference>
<dbReference type="InterPro" id="IPR041354">
    <property type="entry name" value="4PPT_N"/>
</dbReference>
<sequence length="224" mass="24555">MQAHLTHFIFPGTAQRIVRVDFAASTYQPSDLLWLPHASRFANAVNKRCAEHLAGRIAASEALRSHGMNDYIPGIGLHRAPCWPPGFTGSISHTDKIALATVIPDSPGEHCGIGVDIAIIINAYDAQNIADGIVNAAERELLDICGLPFAFALTLAFSAKESLFKALYRHVGYYFDFSAAEITAINAQTLELKLTSRLGPFEKEQCFIARWNSDGEQLTTLIQR</sequence>
<dbReference type="InterPro" id="IPR008278">
    <property type="entry name" value="4-PPantetheinyl_Trfase_dom"/>
</dbReference>
<evidence type="ECO:0000256" key="13">
    <source>
        <dbReference type="PIRSR" id="PIRSR603542-2"/>
    </source>
</evidence>
<comment type="pathway">
    <text evidence="2">Siderophore biosynthesis; enterobactin biosynthesis.</text>
</comment>
<dbReference type="GO" id="GO:0009366">
    <property type="term" value="C:enterobactin synthetase complex"/>
    <property type="evidence" value="ECO:0007669"/>
    <property type="project" value="InterPro"/>
</dbReference>
<evidence type="ECO:0000259" key="15">
    <source>
        <dbReference type="Pfam" id="PF17837"/>
    </source>
</evidence>
<accession>A0A9X2W5X7</accession>
<comment type="similarity">
    <text evidence="3">Belongs to the P-Pant transferase superfamily. EntD family.</text>
</comment>
<evidence type="ECO:0000313" key="17">
    <source>
        <dbReference type="Proteomes" id="UP001150641"/>
    </source>
</evidence>
<evidence type="ECO:0000256" key="12">
    <source>
        <dbReference type="PIRSR" id="PIRSR603542-1"/>
    </source>
</evidence>
<keyword evidence="13" id="KW-0460">Magnesium</keyword>
<comment type="function">
    <text evidence="1">Involved in the biosynthesis of the siderophore enterobactin (enterochelin), which is a macrocyclic trimeric lactone of N-(2,3-dihydroxybenzoyl)-serine. The serine trilactone serves as a scaffolding for the three catechol functionalities that provide hexadentate coordination for the tightly ligated iron(2+) atoms. Plays an essential role in the assembly of the enterobactin by catalyzing the transfer of the 4'-phosphopantetheine (Ppant) moiety from coenzyme A to the apo-domains of both EntB (ArCP domain) and EntF (PCP domain) to yield their holo-forms which make them competent for the activation of 2,3-dihydroxybenzoate (DHB) and L-serine, respectively.</text>
</comment>
<reference evidence="16" key="1">
    <citation type="submission" date="2022-03" db="EMBL/GenBank/DDBJ databases">
        <title>Proposal of a novel genus Dryocolo and two novel species.</title>
        <authorList>
            <person name="Maddock D.W."/>
            <person name="Brady C.L."/>
            <person name="Denman S."/>
            <person name="Arnold D."/>
        </authorList>
    </citation>
    <scope>NUCLEOTIDE SEQUENCE</scope>
    <source>
        <strain evidence="16">H6W4</strain>
    </source>
</reference>
<dbReference type="EMBL" id="JALHAP010000075">
    <property type="protein sequence ID" value="MCT4701633.1"/>
    <property type="molecule type" value="Genomic_DNA"/>
</dbReference>
<dbReference type="InterPro" id="IPR003542">
    <property type="entry name" value="Enbac_synth_compD-like"/>
</dbReference>
<feature type="binding site" evidence="12">
    <location>
        <position position="161"/>
    </location>
    <ligand>
        <name>CoA</name>
        <dbReference type="ChEBI" id="CHEBI:57287"/>
    </ligand>
</feature>
<feature type="binding site" evidence="12">
    <location>
        <position position="116"/>
    </location>
    <ligand>
        <name>CoA</name>
        <dbReference type="ChEBI" id="CHEBI:57287"/>
    </ligand>
</feature>
<dbReference type="AlphaFoldDB" id="A0A9X2W5X7"/>
<dbReference type="GO" id="GO:0005886">
    <property type="term" value="C:plasma membrane"/>
    <property type="evidence" value="ECO:0007669"/>
    <property type="project" value="TreeGrafter"/>
</dbReference>
<gene>
    <name evidence="16" type="primary">entD</name>
    <name evidence="16" type="ORF">MUA00_07430</name>
</gene>
<evidence type="ECO:0000256" key="1">
    <source>
        <dbReference type="ARBA" id="ARBA00003937"/>
    </source>
</evidence>
<evidence type="ECO:0000256" key="10">
    <source>
        <dbReference type="ARBA" id="ARBA00049176"/>
    </source>
</evidence>
<dbReference type="GO" id="GO:0000287">
    <property type="term" value="F:magnesium ion binding"/>
    <property type="evidence" value="ECO:0007669"/>
    <property type="project" value="InterPro"/>
</dbReference>
<dbReference type="Pfam" id="PF01648">
    <property type="entry name" value="ACPS"/>
    <property type="match status" value="1"/>
</dbReference>
<evidence type="ECO:0000256" key="7">
    <source>
        <dbReference type="ARBA" id="ARBA00023191"/>
    </source>
</evidence>
<dbReference type="PRINTS" id="PR01399">
    <property type="entry name" value="ENTSNTHTASED"/>
</dbReference>
<evidence type="ECO:0000256" key="11">
    <source>
        <dbReference type="ARBA" id="ARBA00049191"/>
    </source>
</evidence>
<dbReference type="NCBIfam" id="NF007604">
    <property type="entry name" value="PRK10251.1"/>
    <property type="match status" value="1"/>
</dbReference>
<keyword evidence="17" id="KW-1185">Reference proteome</keyword>
<comment type="subunit">
    <text evidence="4">EntB, EntD, EntE, and EntF form a multienzyme complex called enterobactin synthase.</text>
</comment>
<keyword evidence="13" id="KW-0479">Metal-binding</keyword>
<comment type="catalytic activity">
    <reaction evidence="11">
        <text>apo-[peptidyl-carrier protein] + CoA = holo-[peptidyl-carrier protein] + adenosine 3',5'-bisphosphate + H(+)</text>
        <dbReference type="Rhea" id="RHEA:46228"/>
        <dbReference type="Rhea" id="RHEA-COMP:11479"/>
        <dbReference type="Rhea" id="RHEA-COMP:11480"/>
        <dbReference type="ChEBI" id="CHEBI:15378"/>
        <dbReference type="ChEBI" id="CHEBI:29999"/>
        <dbReference type="ChEBI" id="CHEBI:57287"/>
        <dbReference type="ChEBI" id="CHEBI:58343"/>
        <dbReference type="ChEBI" id="CHEBI:64479"/>
    </reaction>
</comment>
<dbReference type="InterPro" id="IPR037143">
    <property type="entry name" value="4-PPantetheinyl_Trfase_dom_sf"/>
</dbReference>
<keyword evidence="16" id="KW-0436">Ligase</keyword>
<dbReference type="Pfam" id="PF17837">
    <property type="entry name" value="4PPT_N"/>
    <property type="match status" value="1"/>
</dbReference>
<dbReference type="GO" id="GO:0016874">
    <property type="term" value="F:ligase activity"/>
    <property type="evidence" value="ECO:0007669"/>
    <property type="project" value="UniProtKB-KW"/>
</dbReference>
<feature type="binding site" evidence="12">
    <location>
        <position position="56"/>
    </location>
    <ligand>
        <name>CoA</name>
        <dbReference type="ChEBI" id="CHEBI:57287"/>
    </ligand>
</feature>
<dbReference type="GO" id="GO:0008897">
    <property type="term" value="F:holo-[acyl-carrier-protein] synthase activity"/>
    <property type="evidence" value="ECO:0007669"/>
    <property type="project" value="InterPro"/>
</dbReference>
<organism evidence="16 17">
    <name type="scientific">Dryocola boscaweniae</name>
    <dbReference type="NCBI Taxonomy" id="2925397"/>
    <lineage>
        <taxon>Bacteria</taxon>
        <taxon>Pseudomonadati</taxon>
        <taxon>Pseudomonadota</taxon>
        <taxon>Gammaproteobacteria</taxon>
        <taxon>Enterobacterales</taxon>
        <taxon>Enterobacteriaceae</taxon>
        <taxon>Dryocola</taxon>
    </lineage>
</organism>
<protein>
    <recommendedName>
        <fullName evidence="5">Enterobactin synthase component D</fullName>
    </recommendedName>
    <alternativeName>
        <fullName evidence="8">4'-phosphopantetheinyl transferase EntD</fullName>
    </alternativeName>
    <alternativeName>
        <fullName evidence="9">Enterochelin synthase D</fullName>
    </alternativeName>
</protein>
<keyword evidence="6" id="KW-0808">Transferase</keyword>
<evidence type="ECO:0000259" key="14">
    <source>
        <dbReference type="Pfam" id="PF01648"/>
    </source>
</evidence>
<proteinExistence type="inferred from homology"/>
<feature type="binding site" evidence="12">
    <location>
        <position position="48"/>
    </location>
    <ligand>
        <name>CoA</name>
        <dbReference type="ChEBI" id="CHEBI:57287"/>
    </ligand>
</feature>
<comment type="catalytic activity">
    <reaction evidence="10">
        <text>apo-[aryl-carrier protein] + CoA = holo-[aryl-carrier protein] + adenosine 3',5'-bisphosphate + H(+)</text>
        <dbReference type="Rhea" id="RHEA:48404"/>
        <dbReference type="Rhea" id="RHEA-COMP:15903"/>
        <dbReference type="Rhea" id="RHEA-COMP:17557"/>
        <dbReference type="ChEBI" id="CHEBI:15378"/>
        <dbReference type="ChEBI" id="CHEBI:29999"/>
        <dbReference type="ChEBI" id="CHEBI:57287"/>
        <dbReference type="ChEBI" id="CHEBI:58343"/>
        <dbReference type="ChEBI" id="CHEBI:64479"/>
    </reaction>
</comment>
<evidence type="ECO:0000256" key="8">
    <source>
        <dbReference type="ARBA" id="ARBA00029894"/>
    </source>
</evidence>
<dbReference type="Proteomes" id="UP001150641">
    <property type="component" value="Unassembled WGS sequence"/>
</dbReference>